<dbReference type="Proteomes" id="UP000538566">
    <property type="component" value="Unassembled WGS sequence"/>
</dbReference>
<organism evidence="1 2">
    <name type="scientific">Novosphingobium taihuense</name>
    <dbReference type="NCBI Taxonomy" id="260085"/>
    <lineage>
        <taxon>Bacteria</taxon>
        <taxon>Pseudomonadati</taxon>
        <taxon>Pseudomonadota</taxon>
        <taxon>Alphaproteobacteria</taxon>
        <taxon>Sphingomonadales</taxon>
        <taxon>Sphingomonadaceae</taxon>
        <taxon>Novosphingobium</taxon>
    </lineage>
</organism>
<dbReference type="InterPro" id="IPR039498">
    <property type="entry name" value="NTP_transf_5"/>
</dbReference>
<dbReference type="OrthoDB" id="7866545at2"/>
<gene>
    <name evidence="1" type="ORF">GGR37_004046</name>
</gene>
<sequence length="413" mass="46080">MQVPDNHSDLAVHEELLLRICAAPDADHGALIRQVDADGWNSLAQMAEDKRLCALVLRAVGIADARKLLPSEAAAKLESARQWHSLYALKQMAAVKRLIGVLAEGGFHPILLKGFGLAHGIYPDPALRPLRDVDLLLSADEAAQAQALLVGNAHYRIATWAGSYGLEFGHQLPEIQDIDFDLTIEIHHRVNARNWAQEPMLVELIRAEPVALPIMGIGVPVPSPRANFLHLLEHATLHHAFENGPLVLADLHFLACRRNLDWDWLEAEAERMGLARALRLVATVAWQLGGRWMPERFVDLAYVGAANLAAARSAMLQDREQSEQNKLMRRLDVQNTGETGWRAALIRALKPDPHQLAKIGGCRPDQLRRWLCYPVWLVQKGRRFLAVSTNEVTLNAARREADMVRWLGQPVSR</sequence>
<keyword evidence="2" id="KW-1185">Reference proteome</keyword>
<dbReference type="EMBL" id="JACHOA010000011">
    <property type="protein sequence ID" value="MBB4615742.1"/>
    <property type="molecule type" value="Genomic_DNA"/>
</dbReference>
<protein>
    <submittedName>
        <fullName evidence="1">Uncharacterized protein</fullName>
    </submittedName>
</protein>
<accession>A0A7W7AEV1</accession>
<evidence type="ECO:0000313" key="1">
    <source>
        <dbReference type="EMBL" id="MBB4615742.1"/>
    </source>
</evidence>
<dbReference type="Pfam" id="PF14907">
    <property type="entry name" value="NTP_transf_5"/>
    <property type="match status" value="1"/>
</dbReference>
<dbReference type="AlphaFoldDB" id="A0A7W7AEV1"/>
<evidence type="ECO:0000313" key="2">
    <source>
        <dbReference type="Proteomes" id="UP000538566"/>
    </source>
</evidence>
<comment type="caution">
    <text evidence="1">The sequence shown here is derived from an EMBL/GenBank/DDBJ whole genome shotgun (WGS) entry which is preliminary data.</text>
</comment>
<dbReference type="RefSeq" id="WP_158637799.1">
    <property type="nucleotide sequence ID" value="NZ_JACHOA010000011.1"/>
</dbReference>
<name>A0A7W7AEV1_9SPHN</name>
<proteinExistence type="predicted"/>
<reference evidence="1 2" key="1">
    <citation type="submission" date="2020-08" db="EMBL/GenBank/DDBJ databases">
        <title>Genomic Encyclopedia of Type Strains, Phase IV (KMG-IV): sequencing the most valuable type-strain genomes for metagenomic binning, comparative biology and taxonomic classification.</title>
        <authorList>
            <person name="Goeker M."/>
        </authorList>
    </citation>
    <scope>NUCLEOTIDE SEQUENCE [LARGE SCALE GENOMIC DNA]</scope>
    <source>
        <strain evidence="1 2">DSM 17507</strain>
    </source>
</reference>